<evidence type="ECO:0000259" key="11">
    <source>
        <dbReference type="Pfam" id="PF04413"/>
    </source>
</evidence>
<dbReference type="GO" id="GO:0005886">
    <property type="term" value="C:plasma membrane"/>
    <property type="evidence" value="ECO:0007669"/>
    <property type="project" value="UniProtKB-SubCell"/>
</dbReference>
<dbReference type="SUPFAM" id="SSF53756">
    <property type="entry name" value="UDP-Glycosyltransferase/glycogen phosphorylase"/>
    <property type="match status" value="1"/>
</dbReference>
<dbReference type="InterPro" id="IPR038107">
    <property type="entry name" value="Glycos_transf_N_sf"/>
</dbReference>
<name>A0A0N7MC64_9RHOB</name>
<dbReference type="InterPro" id="IPR007507">
    <property type="entry name" value="Glycos_transf_N"/>
</dbReference>
<reference evidence="13" key="1">
    <citation type="submission" date="2015-09" db="EMBL/GenBank/DDBJ databases">
        <authorList>
            <person name="Rodrigo-Torres Lidia"/>
            <person name="Arahal R.David."/>
        </authorList>
    </citation>
    <scope>NUCLEOTIDE SEQUENCE [LARGE SCALE GENOMIC DNA]</scope>
    <source>
        <strain evidence="13">CECT 5114</strain>
    </source>
</reference>
<keyword evidence="12" id="KW-0328">Glycosyltransferase</keyword>
<sequence length="420" mass="46343">MILRAYLGLTRILQPVYRFAVMRRLKSGKEHATRYPERFGIATQERPEGKLIWMHAASVGETQSLLGLIPALLAEREDLTILVTSGTVTSAELMDRDLPPGAIHQFAPVDTVRSTRRFLDHWQPDMAIWVESEIWPRMLVETKKRNIPMMLLNARVSGQTLNRWRMARKAAVRLFEMFDQILVQDQATDDLLQSIGVKKDRRMLTGSLKSELAPALPAVSDSDELLKILKTRKLWLAASTHPGEDQIVLDAHRLFASDTLLILVPRHPERGSEVAKLAVDAGFNVARRSLGDTLTDDADVYVADTLGELGLWYRAAPISFVGGSLTPIGGHNPFEPILLGSNVVTGPHTGNFSDIFAQLDAVQGRLVAQSANELAEQVAPLMDRLVGQAMLDRAKRCVQGGGAVTSVARDAILVRLGLSE</sequence>
<evidence type="ECO:0000256" key="8">
    <source>
        <dbReference type="PIRSR" id="PIRSR639901-1"/>
    </source>
</evidence>
<evidence type="ECO:0000256" key="9">
    <source>
        <dbReference type="PIRSR" id="PIRSR639901-2"/>
    </source>
</evidence>
<dbReference type="PANTHER" id="PTHR42755">
    <property type="entry name" value="3-DEOXY-MANNO-OCTULOSONATE CYTIDYLYLTRANSFERASE"/>
    <property type="match status" value="1"/>
</dbReference>
<evidence type="ECO:0000256" key="3">
    <source>
        <dbReference type="ARBA" id="ARBA00012621"/>
    </source>
</evidence>
<dbReference type="Proteomes" id="UP000051184">
    <property type="component" value="Unassembled WGS sequence"/>
</dbReference>
<dbReference type="PANTHER" id="PTHR42755:SF1">
    <property type="entry name" value="3-DEOXY-D-MANNO-OCTULOSONIC ACID TRANSFERASE, MITOCHONDRIAL-RELATED"/>
    <property type="match status" value="1"/>
</dbReference>
<dbReference type="STRING" id="1715691.TA5113_00655"/>
<keyword evidence="13" id="KW-1185">Reference proteome</keyword>
<evidence type="ECO:0000256" key="10">
    <source>
        <dbReference type="RuleBase" id="RU365103"/>
    </source>
</evidence>
<dbReference type="OrthoDB" id="9789797at2"/>
<evidence type="ECO:0000313" key="13">
    <source>
        <dbReference type="Proteomes" id="UP000051184"/>
    </source>
</evidence>
<keyword evidence="10" id="KW-0448">Lipopolysaccharide biosynthesis</keyword>
<dbReference type="GO" id="GO:0043842">
    <property type="term" value="F:Kdo transferase activity"/>
    <property type="evidence" value="ECO:0007669"/>
    <property type="project" value="UniProtKB-EC"/>
</dbReference>
<comment type="function">
    <text evidence="1 10">Involved in lipopolysaccharide (LPS) biosynthesis. Catalyzes the transfer of 3-deoxy-D-manno-octulosonate (Kdo) residue(s) from CMP-Kdo to lipid IV(A), the tetraacyldisaccharide-1,4'-bisphosphate precursor of lipid A.</text>
</comment>
<gene>
    <name evidence="12" type="primary">waaA_2</name>
    <name evidence="12" type="ORF">TA5114_03164</name>
</gene>
<feature type="domain" description="3-deoxy-D-manno-octulosonic-acid transferase N-terminal" evidence="11">
    <location>
        <begin position="34"/>
        <end position="210"/>
    </location>
</feature>
<accession>A0A0N7MC64</accession>
<evidence type="ECO:0000256" key="6">
    <source>
        <dbReference type="ARBA" id="ARBA00031445"/>
    </source>
</evidence>
<proteinExistence type="inferred from homology"/>
<dbReference type="RefSeq" id="WP_058316252.1">
    <property type="nucleotide sequence ID" value="NZ_CYTO01000007.1"/>
</dbReference>
<dbReference type="Gene3D" id="3.40.50.11720">
    <property type="entry name" value="3-Deoxy-D-manno-octulosonic-acid transferase, N-terminal domain"/>
    <property type="match status" value="1"/>
</dbReference>
<dbReference type="AlphaFoldDB" id="A0A0N7MC64"/>
<evidence type="ECO:0000256" key="4">
    <source>
        <dbReference type="ARBA" id="ARBA00019077"/>
    </source>
</evidence>
<feature type="active site" description="Proton acceptor" evidence="8">
    <location>
        <position position="61"/>
    </location>
</feature>
<dbReference type="Pfam" id="PF04413">
    <property type="entry name" value="Glycos_transf_N"/>
    <property type="match status" value="1"/>
</dbReference>
<dbReference type="EC" id="2.4.99.12" evidence="3 10"/>
<comment type="subcellular location">
    <subcellularLocation>
        <location evidence="10">Cell membrane</location>
    </subcellularLocation>
</comment>
<dbReference type="GO" id="GO:0009244">
    <property type="term" value="P:lipopolysaccharide core region biosynthetic process"/>
    <property type="evidence" value="ECO:0007669"/>
    <property type="project" value="UniProtKB-UniRule"/>
</dbReference>
<keyword evidence="10" id="KW-0472">Membrane</keyword>
<dbReference type="Gene3D" id="3.40.50.2000">
    <property type="entry name" value="Glycogen Phosphorylase B"/>
    <property type="match status" value="1"/>
</dbReference>
<feature type="site" description="Transition state stabilizer" evidence="9">
    <location>
        <position position="131"/>
    </location>
</feature>
<evidence type="ECO:0000313" key="12">
    <source>
        <dbReference type="EMBL" id="CUK27336.1"/>
    </source>
</evidence>
<organism evidence="12 13">
    <name type="scientific">Cognatishimia activa</name>
    <dbReference type="NCBI Taxonomy" id="1715691"/>
    <lineage>
        <taxon>Bacteria</taxon>
        <taxon>Pseudomonadati</taxon>
        <taxon>Pseudomonadota</taxon>
        <taxon>Alphaproteobacteria</taxon>
        <taxon>Rhodobacterales</taxon>
        <taxon>Paracoccaceae</taxon>
        <taxon>Cognatishimia</taxon>
    </lineage>
</organism>
<comment type="catalytic activity">
    <reaction evidence="7 10">
        <text>lipid IVA (E. coli) + CMP-3-deoxy-beta-D-manno-octulosonate = alpha-Kdo-(2-&gt;6)-lipid IVA (E. coli) + CMP + H(+)</text>
        <dbReference type="Rhea" id="RHEA:28066"/>
        <dbReference type="ChEBI" id="CHEBI:15378"/>
        <dbReference type="ChEBI" id="CHEBI:58603"/>
        <dbReference type="ChEBI" id="CHEBI:60364"/>
        <dbReference type="ChEBI" id="CHEBI:60377"/>
        <dbReference type="ChEBI" id="CHEBI:85987"/>
        <dbReference type="EC" id="2.4.99.12"/>
    </reaction>
</comment>
<keyword evidence="5 10" id="KW-0808">Transferase</keyword>
<comment type="similarity">
    <text evidence="10">Belongs to the glycosyltransferase group 1 family.</text>
</comment>
<feature type="site" description="Transition state stabilizer" evidence="9">
    <location>
        <position position="209"/>
    </location>
</feature>
<comment type="pathway">
    <text evidence="2 10">Bacterial outer membrane biogenesis; LPS core biosynthesis.</text>
</comment>
<evidence type="ECO:0000256" key="2">
    <source>
        <dbReference type="ARBA" id="ARBA00004713"/>
    </source>
</evidence>
<evidence type="ECO:0000256" key="5">
    <source>
        <dbReference type="ARBA" id="ARBA00022679"/>
    </source>
</evidence>
<keyword evidence="10" id="KW-1003">Cell membrane</keyword>
<dbReference type="InterPro" id="IPR039901">
    <property type="entry name" value="Kdotransferase"/>
</dbReference>
<dbReference type="GO" id="GO:0009245">
    <property type="term" value="P:lipid A biosynthetic process"/>
    <property type="evidence" value="ECO:0007669"/>
    <property type="project" value="TreeGrafter"/>
</dbReference>
<evidence type="ECO:0000256" key="7">
    <source>
        <dbReference type="ARBA" id="ARBA00049183"/>
    </source>
</evidence>
<dbReference type="UniPathway" id="UPA00958"/>
<dbReference type="EMBL" id="CYUE01000022">
    <property type="protein sequence ID" value="CUK27336.1"/>
    <property type="molecule type" value="Genomic_DNA"/>
</dbReference>
<protein>
    <recommendedName>
        <fullName evidence="4 10">3-deoxy-D-manno-octulosonic acid transferase</fullName>
        <shortName evidence="10">Kdo transferase</shortName>
        <ecNumber evidence="3 10">2.4.99.12</ecNumber>
    </recommendedName>
    <alternativeName>
        <fullName evidence="6 10">Lipid IV(A) 3-deoxy-D-manno-octulosonic acid transferase</fullName>
    </alternativeName>
</protein>
<evidence type="ECO:0000256" key="1">
    <source>
        <dbReference type="ARBA" id="ARBA00003394"/>
    </source>
</evidence>